<reference evidence="1" key="2">
    <citation type="submission" date="2012-05" db="EMBL/GenBank/DDBJ databases">
        <title>The Genome Annotation of Fusarium oxysporum PHW808.</title>
        <authorList>
            <consortium name="The Broad Institute Genomics Platform"/>
            <person name="Ma L.-J."/>
            <person name="Corby-Kistler H."/>
            <person name="Broz K."/>
            <person name="Gale L.R."/>
            <person name="Jonkers W."/>
            <person name="O'Donnell K."/>
            <person name="Ploetz R."/>
            <person name="Steinberg C."/>
            <person name="Schwartz D.C."/>
            <person name="VanEtten H."/>
            <person name="Zhou S."/>
            <person name="Young S.K."/>
            <person name="Zeng Q."/>
            <person name="Gargeya S."/>
            <person name="Fitzgerald M."/>
            <person name="Abouelleil A."/>
            <person name="Alvarado L."/>
            <person name="Chapman S.B."/>
            <person name="Gainer-Dewar J."/>
            <person name="Goldberg J."/>
            <person name="Griggs A."/>
            <person name="Gujja S."/>
            <person name="Hansen M."/>
            <person name="Howarth C."/>
            <person name="Imamovic A."/>
            <person name="Ireland A."/>
            <person name="Larimer J."/>
            <person name="McCowan C."/>
            <person name="Murphy C."/>
            <person name="Pearson M."/>
            <person name="Poon T.W."/>
            <person name="Priest M."/>
            <person name="Roberts A."/>
            <person name="Saif S."/>
            <person name="Shea T."/>
            <person name="Sykes S."/>
            <person name="Wortman J."/>
            <person name="Nusbaum C."/>
            <person name="Birren B."/>
        </authorList>
    </citation>
    <scope>NUCLEOTIDE SEQUENCE</scope>
    <source>
        <strain evidence="1">54008</strain>
    </source>
</reference>
<accession>X0I2W7</accession>
<protein>
    <submittedName>
        <fullName evidence="1">Uncharacterized protein</fullName>
    </submittedName>
</protein>
<dbReference type="EMBL" id="JH658816">
    <property type="protein sequence ID" value="EXL83082.1"/>
    <property type="molecule type" value="Genomic_DNA"/>
</dbReference>
<name>X0I2W7_FUSOX</name>
<organism evidence="1">
    <name type="scientific">Fusarium oxysporum f. sp. conglutinans race 2 54008</name>
    <dbReference type="NCBI Taxonomy" id="1089457"/>
    <lineage>
        <taxon>Eukaryota</taxon>
        <taxon>Fungi</taxon>
        <taxon>Dikarya</taxon>
        <taxon>Ascomycota</taxon>
        <taxon>Pezizomycotina</taxon>
        <taxon>Sordariomycetes</taxon>
        <taxon>Hypocreomycetidae</taxon>
        <taxon>Hypocreales</taxon>
        <taxon>Nectriaceae</taxon>
        <taxon>Fusarium</taxon>
        <taxon>Fusarium oxysporum species complex</taxon>
    </lineage>
</organism>
<dbReference type="HOGENOM" id="CLU_3242212_0_0_1"/>
<proteinExistence type="predicted"/>
<dbReference type="AlphaFoldDB" id="X0I2W7"/>
<evidence type="ECO:0000313" key="1">
    <source>
        <dbReference type="EMBL" id="EXL83082.1"/>
    </source>
</evidence>
<sequence length="43" mass="4500">MEFCMGGGIISSSVITKIQLELPTSKQFNAASFGTGTDVFNDG</sequence>
<gene>
    <name evidence="1" type="ORF">FOPG_04100</name>
</gene>
<dbReference type="Proteomes" id="UP000030676">
    <property type="component" value="Unassembled WGS sequence"/>
</dbReference>
<reference evidence="1" key="1">
    <citation type="submission" date="2011-11" db="EMBL/GenBank/DDBJ databases">
        <title>The Genome Sequence of Fusarium oxysporum PHW808.</title>
        <authorList>
            <consortium name="The Broad Institute Genome Sequencing Platform"/>
            <person name="Ma L.-J."/>
            <person name="Gale L.R."/>
            <person name="Schwartz D.C."/>
            <person name="Zhou S."/>
            <person name="Corby-Kistler H."/>
            <person name="Young S.K."/>
            <person name="Zeng Q."/>
            <person name="Gargeya S."/>
            <person name="Fitzgerald M."/>
            <person name="Haas B."/>
            <person name="Abouelleil A."/>
            <person name="Alvarado L."/>
            <person name="Arachchi H.M."/>
            <person name="Berlin A."/>
            <person name="Brown A."/>
            <person name="Chapman S.B."/>
            <person name="Chen Z."/>
            <person name="Dunbar C."/>
            <person name="Freedman E."/>
            <person name="Gearin G."/>
            <person name="Goldberg J."/>
            <person name="Griggs A."/>
            <person name="Gujja S."/>
            <person name="Heiman D."/>
            <person name="Howarth C."/>
            <person name="Larson L."/>
            <person name="Lui A."/>
            <person name="MacDonald P.J.P."/>
            <person name="Montmayeur A."/>
            <person name="Murphy C."/>
            <person name="Neiman D."/>
            <person name="Pearson M."/>
            <person name="Priest M."/>
            <person name="Roberts A."/>
            <person name="Saif S."/>
            <person name="Shea T."/>
            <person name="Shenoy N."/>
            <person name="Sisk P."/>
            <person name="Stolte C."/>
            <person name="Sykes S."/>
            <person name="Wortman J."/>
            <person name="Nusbaum C."/>
            <person name="Birren B."/>
        </authorList>
    </citation>
    <scope>NUCLEOTIDE SEQUENCE [LARGE SCALE GENOMIC DNA]</scope>
    <source>
        <strain evidence="1">54008</strain>
    </source>
</reference>